<evidence type="ECO:0000256" key="2">
    <source>
        <dbReference type="SAM" id="Phobius"/>
    </source>
</evidence>
<feature type="transmembrane region" description="Helical" evidence="2">
    <location>
        <begin position="76"/>
        <end position="94"/>
    </location>
</feature>
<name>A0A949UUE5_9HYPH</name>
<feature type="compositionally biased region" description="Basic and acidic residues" evidence="1">
    <location>
        <begin position="24"/>
        <end position="37"/>
    </location>
</feature>
<keyword evidence="2" id="KW-1133">Transmembrane helix</keyword>
<keyword evidence="4" id="KW-1185">Reference proteome</keyword>
<evidence type="ECO:0000313" key="3">
    <source>
        <dbReference type="EMBL" id="MBV2144825.1"/>
    </source>
</evidence>
<keyword evidence="2" id="KW-0812">Transmembrane</keyword>
<protein>
    <submittedName>
        <fullName evidence="3">Uncharacterized protein</fullName>
    </submittedName>
</protein>
<evidence type="ECO:0000256" key="1">
    <source>
        <dbReference type="SAM" id="MobiDB-lite"/>
    </source>
</evidence>
<dbReference type="AlphaFoldDB" id="A0A949UUE5"/>
<proteinExistence type="predicted"/>
<dbReference type="Proteomes" id="UP000752297">
    <property type="component" value="Unassembled WGS sequence"/>
</dbReference>
<accession>A0A949UUE5</accession>
<comment type="caution">
    <text evidence="3">The sequence shown here is derived from an EMBL/GenBank/DDBJ whole genome shotgun (WGS) entry which is preliminary data.</text>
</comment>
<dbReference type="RefSeq" id="WP_217678867.1">
    <property type="nucleotide sequence ID" value="NZ_JAHRVA010000007.1"/>
</dbReference>
<dbReference type="EMBL" id="JAHRVA010000007">
    <property type="protein sequence ID" value="MBV2144825.1"/>
    <property type="molecule type" value="Genomic_DNA"/>
</dbReference>
<reference evidence="3 4" key="1">
    <citation type="submission" date="2021-06" db="EMBL/GenBank/DDBJ databases">
        <title>Falsochrobactrum tianjin sp.nov., a new petroleum-degrading bacteria isolated from oily soils.</title>
        <authorList>
            <person name="Chen G."/>
            <person name="Chen H."/>
            <person name="Tian J."/>
            <person name="Qing J."/>
            <person name="Zhong L."/>
            <person name="Ma W."/>
            <person name="Song Y."/>
            <person name="Cui X."/>
            <person name="Yan B."/>
        </authorList>
    </citation>
    <scope>NUCLEOTIDE SEQUENCE [LARGE SCALE GENOMIC DNA]</scope>
    <source>
        <strain evidence="3 4">TDYN1</strain>
    </source>
</reference>
<sequence length="96" mass="10734">MAERRQAGTSGNSEKQAPVLEGQEEARRILERLERESSATQSMVQRGLSRTASHLSAQDADKDDHIEVWATRIGRMLGLLITSAIIVWLILYLMQG</sequence>
<keyword evidence="2" id="KW-0472">Membrane</keyword>
<gene>
    <name evidence="3" type="ORF">KUG47_15095</name>
</gene>
<evidence type="ECO:0000313" key="4">
    <source>
        <dbReference type="Proteomes" id="UP000752297"/>
    </source>
</evidence>
<organism evidence="3 4">
    <name type="scientific">Falsochrobactrum tianjinense</name>
    <dbReference type="NCBI Taxonomy" id="2706015"/>
    <lineage>
        <taxon>Bacteria</taxon>
        <taxon>Pseudomonadati</taxon>
        <taxon>Pseudomonadota</taxon>
        <taxon>Alphaproteobacteria</taxon>
        <taxon>Hyphomicrobiales</taxon>
        <taxon>Brucellaceae</taxon>
        <taxon>Falsochrobactrum</taxon>
    </lineage>
</organism>
<feature type="region of interest" description="Disordered" evidence="1">
    <location>
        <begin position="1"/>
        <end position="60"/>
    </location>
</feature>
<feature type="compositionally biased region" description="Polar residues" evidence="1">
    <location>
        <begin position="40"/>
        <end position="56"/>
    </location>
</feature>